<comment type="subcellular location">
    <subcellularLocation>
        <location evidence="1">Nucleus</location>
    </subcellularLocation>
</comment>
<evidence type="ECO:0000256" key="1">
    <source>
        <dbReference type="ARBA" id="ARBA00004123"/>
    </source>
</evidence>
<dbReference type="Proteomes" id="UP000824890">
    <property type="component" value="Unassembled WGS sequence"/>
</dbReference>
<organism evidence="6 7">
    <name type="scientific">Brassica napus</name>
    <name type="common">Rape</name>
    <dbReference type="NCBI Taxonomy" id="3708"/>
    <lineage>
        <taxon>Eukaryota</taxon>
        <taxon>Viridiplantae</taxon>
        <taxon>Streptophyta</taxon>
        <taxon>Embryophyta</taxon>
        <taxon>Tracheophyta</taxon>
        <taxon>Spermatophyta</taxon>
        <taxon>Magnoliopsida</taxon>
        <taxon>eudicotyledons</taxon>
        <taxon>Gunneridae</taxon>
        <taxon>Pentapetalae</taxon>
        <taxon>rosids</taxon>
        <taxon>malvids</taxon>
        <taxon>Brassicales</taxon>
        <taxon>Brassicaceae</taxon>
        <taxon>Brassiceae</taxon>
        <taxon>Brassica</taxon>
    </lineage>
</organism>
<sequence length="282" mass="32326">SSLTLMFFGQENQSRIPHPLTASRCRFSFHTPYETLRVKSSCLIHSIPPPPPLRWCGLCINRCGSSLSYSQSYHANNFCRAVLLLQEELLNPREASMKKHEACDDKYTNKDDTKTPEPPKDYIHVSHRLAERVLLPSENRFVRREKISEMLTLLQDLVPGSSRITGKAVSLDEIINYVQSLERQVELLYMKLATINPKMESNRNAALSIKVKENMLYAIACSEQRLPLGYYSLAQKMPRFSDTQFLSNYGFVQTKIGYWKNDIQSIVHMGFGNVQQQSNNNS</sequence>
<name>A0ABQ7YWB2_BRANA</name>
<accession>A0ABQ7YWB2</accession>
<dbReference type="PANTHER" id="PTHR12565">
    <property type="entry name" value="STEROL REGULATORY ELEMENT-BINDING PROTEIN"/>
    <property type="match status" value="1"/>
</dbReference>
<feature type="non-terminal residue" evidence="6">
    <location>
        <position position="282"/>
    </location>
</feature>
<keyword evidence="7" id="KW-1185">Reference proteome</keyword>
<dbReference type="EMBL" id="JAGKQM010000016">
    <property type="protein sequence ID" value="KAH0872186.1"/>
    <property type="molecule type" value="Genomic_DNA"/>
</dbReference>
<dbReference type="PANTHER" id="PTHR12565:SF444">
    <property type="entry name" value="TRANSCRIPTION FACTOR BHLH62-RELATED"/>
    <property type="match status" value="1"/>
</dbReference>
<dbReference type="PROSITE" id="PS50888">
    <property type="entry name" value="BHLH"/>
    <property type="match status" value="1"/>
</dbReference>
<evidence type="ECO:0000256" key="4">
    <source>
        <dbReference type="ARBA" id="ARBA00023242"/>
    </source>
</evidence>
<protein>
    <recommendedName>
        <fullName evidence="5">BHLH domain-containing protein</fullName>
    </recommendedName>
</protein>
<dbReference type="SMART" id="SM00353">
    <property type="entry name" value="HLH"/>
    <property type="match status" value="1"/>
</dbReference>
<proteinExistence type="predicted"/>
<dbReference type="SUPFAM" id="SSF47459">
    <property type="entry name" value="HLH, helix-loop-helix DNA-binding domain"/>
    <property type="match status" value="1"/>
</dbReference>
<keyword evidence="2" id="KW-0805">Transcription regulation</keyword>
<dbReference type="InterPro" id="IPR036638">
    <property type="entry name" value="HLH_DNA-bd_sf"/>
</dbReference>
<gene>
    <name evidence="6" type="ORF">HID58_069548</name>
</gene>
<feature type="non-terminal residue" evidence="6">
    <location>
        <position position="1"/>
    </location>
</feature>
<feature type="domain" description="BHLH" evidence="5">
    <location>
        <begin position="131"/>
        <end position="181"/>
    </location>
</feature>
<keyword evidence="3" id="KW-0804">Transcription</keyword>
<reference evidence="6 7" key="1">
    <citation type="submission" date="2021-05" db="EMBL/GenBank/DDBJ databases">
        <title>Genome Assembly of Synthetic Allotetraploid Brassica napus Reveals Homoeologous Exchanges between Subgenomes.</title>
        <authorList>
            <person name="Davis J.T."/>
        </authorList>
    </citation>
    <scope>NUCLEOTIDE SEQUENCE [LARGE SCALE GENOMIC DNA]</scope>
    <source>
        <strain evidence="7">cv. Da-Ae</strain>
        <tissue evidence="6">Seedling</tissue>
    </source>
</reference>
<evidence type="ECO:0000313" key="7">
    <source>
        <dbReference type="Proteomes" id="UP000824890"/>
    </source>
</evidence>
<dbReference type="InterPro" id="IPR024097">
    <property type="entry name" value="bHLH_ZIP_TF"/>
</dbReference>
<evidence type="ECO:0000259" key="5">
    <source>
        <dbReference type="PROSITE" id="PS50888"/>
    </source>
</evidence>
<evidence type="ECO:0000313" key="6">
    <source>
        <dbReference type="EMBL" id="KAH0872186.1"/>
    </source>
</evidence>
<dbReference type="InterPro" id="IPR011598">
    <property type="entry name" value="bHLH_dom"/>
</dbReference>
<dbReference type="Gene3D" id="4.10.280.10">
    <property type="entry name" value="Helix-loop-helix DNA-binding domain"/>
    <property type="match status" value="1"/>
</dbReference>
<evidence type="ECO:0000256" key="3">
    <source>
        <dbReference type="ARBA" id="ARBA00023163"/>
    </source>
</evidence>
<evidence type="ECO:0000256" key="2">
    <source>
        <dbReference type="ARBA" id="ARBA00023015"/>
    </source>
</evidence>
<comment type="caution">
    <text evidence="6">The sequence shown here is derived from an EMBL/GenBank/DDBJ whole genome shotgun (WGS) entry which is preliminary data.</text>
</comment>
<keyword evidence="4" id="KW-0539">Nucleus</keyword>